<organism evidence="1">
    <name type="scientific">Eutreptiella gymnastica</name>
    <dbReference type="NCBI Taxonomy" id="73025"/>
    <lineage>
        <taxon>Eukaryota</taxon>
        <taxon>Discoba</taxon>
        <taxon>Euglenozoa</taxon>
        <taxon>Euglenida</taxon>
        <taxon>Spirocuta</taxon>
        <taxon>Euglenophyceae</taxon>
        <taxon>Eutreptiales</taxon>
        <taxon>Eutreptiaceae</taxon>
        <taxon>Eutreptiella</taxon>
    </lineage>
</organism>
<gene>
    <name evidence="1" type="ORF">EGYM00392_LOCUS1339</name>
</gene>
<name>A0A7S1HT24_9EUGL</name>
<proteinExistence type="predicted"/>
<sequence>MLLWTQFNLGLVESSPCLDGVTCGDVSRTPPKSLGDGFCLTCPPRGPTCSSPRGHLRLEAYSTFCACLLCRAKVFRELLFGQPVMHGHDEKLGSVLLWALLLLHTRRGSFLATRLLLITYTDMFPTPWGSSSLASAPHLLHMCSQPHHQLLPTLLPGCPEWCPGVNLLQNIECYVAPTALAFCTDPCHLGIASSIPLSCIFLMHQSGPLISSQSFYRL</sequence>
<dbReference type="EMBL" id="HBGA01004129">
    <property type="protein sequence ID" value="CAD8990297.1"/>
    <property type="molecule type" value="Transcribed_RNA"/>
</dbReference>
<evidence type="ECO:0000313" key="1">
    <source>
        <dbReference type="EMBL" id="CAD8990297.1"/>
    </source>
</evidence>
<accession>A0A7S1HT24</accession>
<reference evidence="1" key="1">
    <citation type="submission" date="2021-01" db="EMBL/GenBank/DDBJ databases">
        <authorList>
            <person name="Corre E."/>
            <person name="Pelletier E."/>
            <person name="Niang G."/>
            <person name="Scheremetjew M."/>
            <person name="Finn R."/>
            <person name="Kale V."/>
            <person name="Holt S."/>
            <person name="Cochrane G."/>
            <person name="Meng A."/>
            <person name="Brown T."/>
            <person name="Cohen L."/>
        </authorList>
    </citation>
    <scope>NUCLEOTIDE SEQUENCE</scope>
    <source>
        <strain evidence="1">NIES-381</strain>
    </source>
</reference>
<protein>
    <submittedName>
        <fullName evidence="1">Uncharacterized protein</fullName>
    </submittedName>
</protein>
<dbReference type="AlphaFoldDB" id="A0A7S1HT24"/>